<evidence type="ECO:0000313" key="1">
    <source>
        <dbReference type="EMBL" id="VEI22263.1"/>
    </source>
</evidence>
<reference evidence="1 2" key="1">
    <citation type="submission" date="2018-12" db="EMBL/GenBank/DDBJ databases">
        <authorList>
            <consortium name="Pathogen Informatics"/>
        </authorList>
    </citation>
    <scope>NUCLEOTIDE SEQUENCE [LARGE SCALE GENOMIC DNA]</scope>
    <source>
        <strain evidence="1 2">NCTC10207</strain>
    </source>
</reference>
<evidence type="ECO:0000313" key="2">
    <source>
        <dbReference type="Proteomes" id="UP000282386"/>
    </source>
</evidence>
<proteinExistence type="predicted"/>
<protein>
    <submittedName>
        <fullName evidence="1">Uncharacterized protein</fullName>
    </submittedName>
</protein>
<dbReference type="Proteomes" id="UP000282386">
    <property type="component" value="Chromosome"/>
</dbReference>
<name>A0A7Z9D660_9MICC</name>
<accession>A0A7Z9D660</accession>
<dbReference type="AlphaFoldDB" id="A0A7Z9D660"/>
<sequence>MGNKNRIVLLFDTGFVTCTVTSSGVRLNIAHPAQEPSPGHIKFKAEHRLKGGGTQTDFRGTPSPVPFPRSHLYTTAHTYIYRRKKNAYHSFNGEFEWC</sequence>
<organism evidence="1 2">
    <name type="scientific">Rothia aeria</name>
    <dbReference type="NCBI Taxonomy" id="172042"/>
    <lineage>
        <taxon>Bacteria</taxon>
        <taxon>Bacillati</taxon>
        <taxon>Actinomycetota</taxon>
        <taxon>Actinomycetes</taxon>
        <taxon>Micrococcales</taxon>
        <taxon>Micrococcaceae</taxon>
        <taxon>Rothia</taxon>
    </lineage>
</organism>
<gene>
    <name evidence="1" type="ORF">NCTC10207_00337</name>
</gene>
<dbReference type="EMBL" id="LR134479">
    <property type="protein sequence ID" value="VEI22263.1"/>
    <property type="molecule type" value="Genomic_DNA"/>
</dbReference>